<dbReference type="AlphaFoldDB" id="A0A0F9J1K6"/>
<comment type="caution">
    <text evidence="1">The sequence shown here is derived from an EMBL/GenBank/DDBJ whole genome shotgun (WGS) entry which is preliminary data.</text>
</comment>
<organism evidence="1">
    <name type="scientific">marine sediment metagenome</name>
    <dbReference type="NCBI Taxonomy" id="412755"/>
    <lineage>
        <taxon>unclassified sequences</taxon>
        <taxon>metagenomes</taxon>
        <taxon>ecological metagenomes</taxon>
    </lineage>
</organism>
<feature type="non-terminal residue" evidence="1">
    <location>
        <position position="42"/>
    </location>
</feature>
<evidence type="ECO:0000313" key="1">
    <source>
        <dbReference type="EMBL" id="KKM63453.1"/>
    </source>
</evidence>
<reference evidence="1" key="1">
    <citation type="journal article" date="2015" name="Nature">
        <title>Complex archaea that bridge the gap between prokaryotes and eukaryotes.</title>
        <authorList>
            <person name="Spang A."/>
            <person name="Saw J.H."/>
            <person name="Jorgensen S.L."/>
            <person name="Zaremba-Niedzwiedzka K."/>
            <person name="Martijn J."/>
            <person name="Lind A.E."/>
            <person name="van Eijk R."/>
            <person name="Schleper C."/>
            <person name="Guy L."/>
            <person name="Ettema T.J."/>
        </authorList>
    </citation>
    <scope>NUCLEOTIDE SEQUENCE</scope>
</reference>
<protein>
    <submittedName>
        <fullName evidence="1">Uncharacterized protein</fullName>
    </submittedName>
</protein>
<proteinExistence type="predicted"/>
<sequence length="42" mass="4932">MPKIISEKRYIGFLLDEEKSFTEELRITKPTKNKGGYSDRIV</sequence>
<name>A0A0F9J1K6_9ZZZZ</name>
<dbReference type="EMBL" id="LAZR01011095">
    <property type="protein sequence ID" value="KKM63453.1"/>
    <property type="molecule type" value="Genomic_DNA"/>
</dbReference>
<gene>
    <name evidence="1" type="ORF">LCGC14_1511350</name>
</gene>
<accession>A0A0F9J1K6</accession>